<reference evidence="4 5" key="1">
    <citation type="journal article" date="2021" name="Cell">
        <title>Tracing the genetic footprints of vertebrate landing in non-teleost ray-finned fishes.</title>
        <authorList>
            <person name="Bi X."/>
            <person name="Wang K."/>
            <person name="Yang L."/>
            <person name="Pan H."/>
            <person name="Jiang H."/>
            <person name="Wei Q."/>
            <person name="Fang M."/>
            <person name="Yu H."/>
            <person name="Zhu C."/>
            <person name="Cai Y."/>
            <person name="He Y."/>
            <person name="Gan X."/>
            <person name="Zeng H."/>
            <person name="Yu D."/>
            <person name="Zhu Y."/>
            <person name="Jiang H."/>
            <person name="Qiu Q."/>
            <person name="Yang H."/>
            <person name="Zhang Y.E."/>
            <person name="Wang W."/>
            <person name="Zhu M."/>
            <person name="He S."/>
            <person name="Zhang G."/>
        </authorList>
    </citation>
    <scope>NUCLEOTIDE SEQUENCE [LARGE SCALE GENOMIC DNA]</scope>
    <source>
        <strain evidence="4">Bchr_013</strain>
    </source>
</reference>
<dbReference type="PANTHER" id="PTHR11360:SF84">
    <property type="entry name" value="MAJOR FACILITATOR SUPERFAMILY (MFS) PROFILE DOMAIN-CONTAINING PROTEIN"/>
    <property type="match status" value="1"/>
</dbReference>
<feature type="transmembrane region" description="Helical" evidence="2">
    <location>
        <begin position="319"/>
        <end position="345"/>
    </location>
</feature>
<gene>
    <name evidence="4" type="primary">Slc16a12_2</name>
    <name evidence="4" type="ORF">GTO96_0009027</name>
</gene>
<dbReference type="InterPro" id="IPR050327">
    <property type="entry name" value="Proton-linked_MCT"/>
</dbReference>
<dbReference type="EMBL" id="JAATIS010004524">
    <property type="protein sequence ID" value="KAG2461617.1"/>
    <property type="molecule type" value="Genomic_DNA"/>
</dbReference>
<dbReference type="AlphaFoldDB" id="A0A8X7X4D3"/>
<accession>A0A8X7X4D3</accession>
<feature type="transmembrane region" description="Helical" evidence="2">
    <location>
        <begin position="357"/>
        <end position="377"/>
    </location>
</feature>
<dbReference type="GO" id="GO:0016020">
    <property type="term" value="C:membrane"/>
    <property type="evidence" value="ECO:0007669"/>
    <property type="project" value="UniProtKB-SubCell"/>
</dbReference>
<dbReference type="Proteomes" id="UP000886611">
    <property type="component" value="Unassembled WGS sequence"/>
</dbReference>
<feature type="transmembrane region" description="Helical" evidence="2">
    <location>
        <begin position="74"/>
        <end position="94"/>
    </location>
</feature>
<comment type="subcellular location">
    <subcellularLocation>
        <location evidence="1">Membrane</location>
        <topology evidence="1">Multi-pass membrane protein</topology>
    </subcellularLocation>
</comment>
<feature type="transmembrane region" description="Helical" evidence="2">
    <location>
        <begin position="264"/>
        <end position="284"/>
    </location>
</feature>
<feature type="transmembrane region" description="Helical" evidence="2">
    <location>
        <begin position="389"/>
        <end position="409"/>
    </location>
</feature>
<dbReference type="PROSITE" id="PS50850">
    <property type="entry name" value="MFS"/>
    <property type="match status" value="1"/>
</dbReference>
<evidence type="ECO:0000256" key="1">
    <source>
        <dbReference type="ARBA" id="ARBA00004141"/>
    </source>
</evidence>
<evidence type="ECO:0000259" key="3">
    <source>
        <dbReference type="PROSITE" id="PS50850"/>
    </source>
</evidence>
<feature type="non-terminal residue" evidence="4">
    <location>
        <position position="1"/>
    </location>
</feature>
<feature type="transmembrane region" description="Helical" evidence="2">
    <location>
        <begin position="184"/>
        <end position="204"/>
    </location>
</feature>
<keyword evidence="2" id="KW-0472">Membrane</keyword>
<dbReference type="Gene3D" id="1.20.1250.20">
    <property type="entry name" value="MFS general substrate transporter like domains"/>
    <property type="match status" value="1"/>
</dbReference>
<dbReference type="InterPro" id="IPR036259">
    <property type="entry name" value="MFS_trans_sf"/>
</dbReference>
<dbReference type="SUPFAM" id="SSF103473">
    <property type="entry name" value="MFS general substrate transporter"/>
    <property type="match status" value="1"/>
</dbReference>
<dbReference type="InterPro" id="IPR020846">
    <property type="entry name" value="MFS_dom"/>
</dbReference>
<keyword evidence="2" id="KW-1133">Transmembrane helix</keyword>
<evidence type="ECO:0000313" key="4">
    <source>
        <dbReference type="EMBL" id="KAG2461617.1"/>
    </source>
</evidence>
<keyword evidence="2" id="KW-0812">Transmembrane</keyword>
<feature type="transmembrane region" description="Helical" evidence="2">
    <location>
        <begin position="114"/>
        <end position="138"/>
    </location>
</feature>
<name>A0A8X7X4D3_POLSE</name>
<dbReference type="GO" id="GO:0008028">
    <property type="term" value="F:monocarboxylic acid transmembrane transporter activity"/>
    <property type="evidence" value="ECO:0007669"/>
    <property type="project" value="TreeGrafter"/>
</dbReference>
<proteinExistence type="predicted"/>
<protein>
    <submittedName>
        <fullName evidence="4">MOT12 protein</fullName>
    </submittedName>
</protein>
<feature type="transmembrane region" description="Helical" evidence="2">
    <location>
        <begin position="225"/>
        <end position="252"/>
    </location>
</feature>
<feature type="transmembrane region" description="Helical" evidence="2">
    <location>
        <begin position="296"/>
        <end position="313"/>
    </location>
</feature>
<dbReference type="Pfam" id="PF07690">
    <property type="entry name" value="MFS_1"/>
    <property type="match status" value="1"/>
</dbReference>
<feature type="transmembrane region" description="Helical" evidence="2">
    <location>
        <begin position="158"/>
        <end position="178"/>
    </location>
</feature>
<dbReference type="InterPro" id="IPR011701">
    <property type="entry name" value="MFS"/>
</dbReference>
<evidence type="ECO:0000313" key="5">
    <source>
        <dbReference type="Proteomes" id="UP000886611"/>
    </source>
</evidence>
<comment type="caution">
    <text evidence="4">The sequence shown here is derived from an EMBL/GenBank/DDBJ whole genome shotgun (WGS) entry which is preliminary data.</text>
</comment>
<evidence type="ECO:0000256" key="2">
    <source>
        <dbReference type="SAM" id="Phobius"/>
    </source>
</evidence>
<organism evidence="4 5">
    <name type="scientific">Polypterus senegalus</name>
    <name type="common">Senegal bichir</name>
    <dbReference type="NCBI Taxonomy" id="55291"/>
    <lineage>
        <taxon>Eukaryota</taxon>
        <taxon>Metazoa</taxon>
        <taxon>Chordata</taxon>
        <taxon>Craniata</taxon>
        <taxon>Vertebrata</taxon>
        <taxon>Euteleostomi</taxon>
        <taxon>Actinopterygii</taxon>
        <taxon>Polypteriformes</taxon>
        <taxon>Polypteridae</taxon>
        <taxon>Polypterus</taxon>
    </lineage>
</organism>
<feature type="non-terminal residue" evidence="4">
    <location>
        <position position="432"/>
    </location>
</feature>
<sequence length="432" mass="47102">MKTSDGDQQGTSENSEGVTNYTGRYWSDRADNKYKGDWQRDVWAEISWETVKPAAMSPWNCPQLAHRRIHADGGYGWVVVASCFAVTGLTAAMIKSFGVFFVDFQDYFNEPATTVSWVSSICVAVFHLACLGMSLAWVPAQSMVNQYFSERRALANALASSGECVFIFSLTPVFQWLITIMSWRGAMLIIAGIQLNLCVCGALMRPYRHVEPRPGTRGPLLDLSLLRLPEFICSAIFSLLTVLAFFVPSIYLIPFAQSNGVDQLSATFLVSYWAITDLTGRLSCGWLANLALVKNIQLLAVMVAILTVGLLLMPSATSYTLMVALSCFCGFFFGAMTSLLITVLIDVVGVSKVDSGLGISMLLRGFGCLCGPPLAGLLVDATADFGSSFYLTGGSLVVSVVFLLLADFFMKRNHQRSRREDQQAVGTEGAQG</sequence>
<feature type="domain" description="Major facilitator superfamily (MFS) profile" evidence="3">
    <location>
        <begin position="230"/>
        <end position="432"/>
    </location>
</feature>
<dbReference type="PANTHER" id="PTHR11360">
    <property type="entry name" value="MONOCARBOXYLATE TRANSPORTER"/>
    <property type="match status" value="1"/>
</dbReference>
<keyword evidence="5" id="KW-1185">Reference proteome</keyword>